<organism evidence="1 2">
    <name type="scientific">Ambispora leptoticha</name>
    <dbReference type="NCBI Taxonomy" id="144679"/>
    <lineage>
        <taxon>Eukaryota</taxon>
        <taxon>Fungi</taxon>
        <taxon>Fungi incertae sedis</taxon>
        <taxon>Mucoromycota</taxon>
        <taxon>Glomeromycotina</taxon>
        <taxon>Glomeromycetes</taxon>
        <taxon>Archaeosporales</taxon>
        <taxon>Ambisporaceae</taxon>
        <taxon>Ambispora</taxon>
    </lineage>
</organism>
<keyword evidence="2" id="KW-1185">Reference proteome</keyword>
<name>A0A9N9IXE8_9GLOM</name>
<comment type="caution">
    <text evidence="1">The sequence shown here is derived from an EMBL/GenBank/DDBJ whole genome shotgun (WGS) entry which is preliminary data.</text>
</comment>
<reference evidence="1" key="1">
    <citation type="submission" date="2021-06" db="EMBL/GenBank/DDBJ databases">
        <authorList>
            <person name="Kallberg Y."/>
            <person name="Tangrot J."/>
            <person name="Rosling A."/>
        </authorList>
    </citation>
    <scope>NUCLEOTIDE SEQUENCE</scope>
    <source>
        <strain evidence="1">FL130A</strain>
    </source>
</reference>
<accession>A0A9N9IXE8</accession>
<gene>
    <name evidence="1" type="ORF">ALEPTO_LOCUS13425</name>
</gene>
<proteinExistence type="predicted"/>
<dbReference type="EMBL" id="CAJVPS010042773">
    <property type="protein sequence ID" value="CAG8754610.1"/>
    <property type="molecule type" value="Genomic_DNA"/>
</dbReference>
<evidence type="ECO:0000313" key="2">
    <source>
        <dbReference type="Proteomes" id="UP000789508"/>
    </source>
</evidence>
<feature type="non-terminal residue" evidence="1">
    <location>
        <position position="1"/>
    </location>
</feature>
<dbReference type="AlphaFoldDB" id="A0A9N9IXE8"/>
<protein>
    <submittedName>
        <fullName evidence="1">6112_t:CDS:1</fullName>
    </submittedName>
</protein>
<sequence length="81" mass="9138">LLTVEGDPGGTVFRFSNVHPDQIDNSQRMITVIGLVSNYFGEELNQDGYSIVTLVQRVSRISNDSNELQFNHLDFITIHNT</sequence>
<evidence type="ECO:0000313" key="1">
    <source>
        <dbReference type="EMBL" id="CAG8754610.1"/>
    </source>
</evidence>
<dbReference type="Proteomes" id="UP000789508">
    <property type="component" value="Unassembled WGS sequence"/>
</dbReference>